<name>A0A7D8Z0L3_9HELO</name>
<evidence type="ECO:0000313" key="3">
    <source>
        <dbReference type="EMBL" id="TVY53486.1"/>
    </source>
</evidence>
<keyword evidence="4" id="KW-1185">Reference proteome</keyword>
<evidence type="ECO:0000313" key="4">
    <source>
        <dbReference type="Proteomes" id="UP000481288"/>
    </source>
</evidence>
<reference evidence="3 4" key="1">
    <citation type="submission" date="2018-05" db="EMBL/GenBank/DDBJ databases">
        <title>Whole genome sequencing for identification of molecular markers to develop diagnostic detection tools for the regulated plant pathogen Lachnellula willkommii.</title>
        <authorList>
            <person name="Giroux E."/>
            <person name="Bilodeau G."/>
        </authorList>
    </citation>
    <scope>NUCLEOTIDE SEQUENCE [LARGE SCALE GENOMIC DNA]</scope>
    <source>
        <strain evidence="3 4">CBS 625.97</strain>
    </source>
</reference>
<dbReference type="Gene3D" id="3.40.50.720">
    <property type="entry name" value="NAD(P)-binding Rossmann-like Domain"/>
    <property type="match status" value="1"/>
</dbReference>
<keyword evidence="1" id="KW-0521">NADP</keyword>
<sequence length="163" mass="17924">MALALHGFNTLLLSRTQSKLERLAQHIKSRCSDIQTKVLLDPFNTYTSSDNYNELEGLIEHLNVAILVNNNSQLHTTPVPFIVTNKEDQPSRSRGSLLVARFSGAVVLTMGSFKGLFATPLSATYSGSKAFLQQWSSTCSQTQARRRGWAACALVDHSKGLRG</sequence>
<dbReference type="PANTHER" id="PTHR43086">
    <property type="entry name" value="VERY-LONG-CHAIN 3-OXOOACYL-COA REDUCTASE"/>
    <property type="match status" value="1"/>
</dbReference>
<evidence type="ECO:0000256" key="1">
    <source>
        <dbReference type="ARBA" id="ARBA00022857"/>
    </source>
</evidence>
<comment type="caution">
    <text evidence="3">The sequence shown here is derived from an EMBL/GenBank/DDBJ whole genome shotgun (WGS) entry which is preliminary data.</text>
</comment>
<dbReference type="GO" id="GO:0030497">
    <property type="term" value="P:fatty acid elongation"/>
    <property type="evidence" value="ECO:0007669"/>
    <property type="project" value="TreeGrafter"/>
</dbReference>
<gene>
    <name evidence="3" type="ORF">LCER1_G005279</name>
</gene>
<dbReference type="GO" id="GO:0016491">
    <property type="term" value="F:oxidoreductase activity"/>
    <property type="evidence" value="ECO:0007669"/>
    <property type="project" value="UniProtKB-KW"/>
</dbReference>
<dbReference type="EMBL" id="QGMG01000449">
    <property type="protein sequence ID" value="TVY53486.1"/>
    <property type="molecule type" value="Genomic_DNA"/>
</dbReference>
<proteinExistence type="predicted"/>
<dbReference type="SUPFAM" id="SSF51735">
    <property type="entry name" value="NAD(P)-binding Rossmann-fold domains"/>
    <property type="match status" value="1"/>
</dbReference>
<keyword evidence="2" id="KW-0560">Oxidoreductase</keyword>
<evidence type="ECO:0000256" key="2">
    <source>
        <dbReference type="ARBA" id="ARBA00023002"/>
    </source>
</evidence>
<dbReference type="GO" id="GO:0005783">
    <property type="term" value="C:endoplasmic reticulum"/>
    <property type="evidence" value="ECO:0007669"/>
    <property type="project" value="TreeGrafter"/>
</dbReference>
<dbReference type="Proteomes" id="UP000481288">
    <property type="component" value="Unassembled WGS sequence"/>
</dbReference>
<protein>
    <submittedName>
        <fullName evidence="3">Very-long-chain 3-oxoacyl-CoA reductase</fullName>
    </submittedName>
</protein>
<dbReference type="InterPro" id="IPR036291">
    <property type="entry name" value="NAD(P)-bd_dom_sf"/>
</dbReference>
<accession>A0A7D8Z0L3</accession>
<dbReference type="OrthoDB" id="5545019at2759"/>
<dbReference type="PANTHER" id="PTHR43086:SF2">
    <property type="entry name" value="HYDROXYSTEROID DEHYDROGENASE-LIKE PROTEIN 1"/>
    <property type="match status" value="1"/>
</dbReference>
<dbReference type="AlphaFoldDB" id="A0A7D8Z0L3"/>
<organism evidence="3 4">
    <name type="scientific">Lachnellula cervina</name>
    <dbReference type="NCBI Taxonomy" id="1316786"/>
    <lineage>
        <taxon>Eukaryota</taxon>
        <taxon>Fungi</taxon>
        <taxon>Dikarya</taxon>
        <taxon>Ascomycota</taxon>
        <taxon>Pezizomycotina</taxon>
        <taxon>Leotiomycetes</taxon>
        <taxon>Helotiales</taxon>
        <taxon>Lachnaceae</taxon>
        <taxon>Lachnellula</taxon>
    </lineage>
</organism>